<sequence>MHRVLLRETVIDVPAAELTEAARFWAEALAAQARPVAAHREFVALDHPAALSVIGLQGLASGPARLHLDLETDDVEAEVRRLVGLGARELRRHRSWVVLGDPSGIEFCVVPAESPDFAERARTVS</sequence>
<evidence type="ECO:0000313" key="2">
    <source>
        <dbReference type="EMBL" id="GGM14473.1"/>
    </source>
</evidence>
<name>A0A917T8J0_9ACTN</name>
<gene>
    <name evidence="2" type="ORF">GCM10011594_38130</name>
</gene>
<dbReference type="Proteomes" id="UP000655208">
    <property type="component" value="Unassembled WGS sequence"/>
</dbReference>
<evidence type="ECO:0000259" key="1">
    <source>
        <dbReference type="Pfam" id="PF18029"/>
    </source>
</evidence>
<dbReference type="Gene3D" id="3.10.180.10">
    <property type="entry name" value="2,3-Dihydroxybiphenyl 1,2-Dioxygenase, domain 1"/>
    <property type="match status" value="1"/>
</dbReference>
<dbReference type="AlphaFoldDB" id="A0A917T8J0"/>
<dbReference type="InterPro" id="IPR029068">
    <property type="entry name" value="Glyas_Bleomycin-R_OHBP_Dase"/>
</dbReference>
<keyword evidence="3" id="KW-1185">Reference proteome</keyword>
<dbReference type="RefSeq" id="WP_188944371.1">
    <property type="nucleotide sequence ID" value="NZ_BMNA01000013.1"/>
</dbReference>
<evidence type="ECO:0000313" key="3">
    <source>
        <dbReference type="Proteomes" id="UP000655208"/>
    </source>
</evidence>
<reference evidence="2" key="2">
    <citation type="submission" date="2020-09" db="EMBL/GenBank/DDBJ databases">
        <authorList>
            <person name="Sun Q."/>
            <person name="Zhou Y."/>
        </authorList>
    </citation>
    <scope>NUCLEOTIDE SEQUENCE</scope>
    <source>
        <strain evidence="2">CGMCC 4.7308</strain>
    </source>
</reference>
<dbReference type="PANTHER" id="PTHR35908">
    <property type="entry name" value="HYPOTHETICAL FUSION PROTEIN"/>
    <property type="match status" value="1"/>
</dbReference>
<proteinExistence type="predicted"/>
<feature type="domain" description="Glyoxalase-like" evidence="1">
    <location>
        <begin position="9"/>
        <end position="110"/>
    </location>
</feature>
<dbReference type="EMBL" id="BMNA01000013">
    <property type="protein sequence ID" value="GGM14473.1"/>
    <property type="molecule type" value="Genomic_DNA"/>
</dbReference>
<dbReference type="PANTHER" id="PTHR35908:SF1">
    <property type="entry name" value="CONSERVED PROTEIN"/>
    <property type="match status" value="1"/>
</dbReference>
<comment type="caution">
    <text evidence="2">The sequence shown here is derived from an EMBL/GenBank/DDBJ whole genome shotgun (WGS) entry which is preliminary data.</text>
</comment>
<dbReference type="SUPFAM" id="SSF54593">
    <property type="entry name" value="Glyoxalase/Bleomycin resistance protein/Dihydroxybiphenyl dioxygenase"/>
    <property type="match status" value="1"/>
</dbReference>
<reference evidence="2" key="1">
    <citation type="journal article" date="2014" name="Int. J. Syst. Evol. Microbiol.">
        <title>Complete genome sequence of Corynebacterium casei LMG S-19264T (=DSM 44701T), isolated from a smear-ripened cheese.</title>
        <authorList>
            <consortium name="US DOE Joint Genome Institute (JGI-PGF)"/>
            <person name="Walter F."/>
            <person name="Albersmeier A."/>
            <person name="Kalinowski J."/>
            <person name="Ruckert C."/>
        </authorList>
    </citation>
    <scope>NUCLEOTIDE SEQUENCE</scope>
    <source>
        <strain evidence="2">CGMCC 4.7308</strain>
    </source>
</reference>
<organism evidence="2 3">
    <name type="scientific">Nakamurella endophytica</name>
    <dbReference type="NCBI Taxonomy" id="1748367"/>
    <lineage>
        <taxon>Bacteria</taxon>
        <taxon>Bacillati</taxon>
        <taxon>Actinomycetota</taxon>
        <taxon>Actinomycetes</taxon>
        <taxon>Nakamurellales</taxon>
        <taxon>Nakamurellaceae</taxon>
        <taxon>Nakamurella</taxon>
    </lineage>
</organism>
<dbReference type="Pfam" id="PF18029">
    <property type="entry name" value="Glyoxalase_6"/>
    <property type="match status" value="1"/>
</dbReference>
<accession>A0A917T8J0</accession>
<protein>
    <submittedName>
        <fullName evidence="2">Glyoxalase</fullName>
    </submittedName>
</protein>
<dbReference type="InterPro" id="IPR041581">
    <property type="entry name" value="Glyoxalase_6"/>
</dbReference>